<dbReference type="PANTHER" id="PTHR31669">
    <property type="entry name" value="PROTEIN FAR1-RELATED SEQUENCE 10-RELATED"/>
    <property type="match status" value="1"/>
</dbReference>
<feature type="domain" description="Zinc finger PMZ-type" evidence="3">
    <location>
        <begin position="115"/>
        <end position="142"/>
    </location>
</feature>
<comment type="similarity">
    <text evidence="1">Belongs to the FHY3/FAR1 family.</text>
</comment>
<accession>A0AAW1WFC2</accession>
<dbReference type="Proteomes" id="UP001457282">
    <property type="component" value="Unassembled WGS sequence"/>
</dbReference>
<evidence type="ECO:0000256" key="2">
    <source>
        <dbReference type="SAM" id="MobiDB-lite"/>
    </source>
</evidence>
<dbReference type="SMART" id="SM00575">
    <property type="entry name" value="ZnF_PMZ"/>
    <property type="match status" value="1"/>
</dbReference>
<protein>
    <recommendedName>
        <fullName evidence="1">Protein FAR1-RELATED SEQUENCE</fullName>
    </recommendedName>
</protein>
<evidence type="ECO:0000259" key="3">
    <source>
        <dbReference type="SMART" id="SM00575"/>
    </source>
</evidence>
<reference evidence="4 5" key="1">
    <citation type="journal article" date="2023" name="G3 (Bethesda)">
        <title>A chromosome-length genome assembly and annotation of blackberry (Rubus argutus, cv. 'Hillquist').</title>
        <authorList>
            <person name="Bruna T."/>
            <person name="Aryal R."/>
            <person name="Dudchenko O."/>
            <person name="Sargent D.J."/>
            <person name="Mead D."/>
            <person name="Buti M."/>
            <person name="Cavallini A."/>
            <person name="Hytonen T."/>
            <person name="Andres J."/>
            <person name="Pham M."/>
            <person name="Weisz D."/>
            <person name="Mascagni F."/>
            <person name="Usai G."/>
            <person name="Natali L."/>
            <person name="Bassil N."/>
            <person name="Fernandez G.E."/>
            <person name="Lomsadze A."/>
            <person name="Armour M."/>
            <person name="Olukolu B."/>
            <person name="Poorten T."/>
            <person name="Britton C."/>
            <person name="Davik J."/>
            <person name="Ashrafi H."/>
            <person name="Aiden E.L."/>
            <person name="Borodovsky M."/>
            <person name="Worthington M."/>
        </authorList>
    </citation>
    <scope>NUCLEOTIDE SEQUENCE [LARGE SCALE GENOMIC DNA]</scope>
    <source>
        <strain evidence="4">PI 553951</strain>
    </source>
</reference>
<evidence type="ECO:0000313" key="4">
    <source>
        <dbReference type="EMBL" id="KAK9922596.1"/>
    </source>
</evidence>
<gene>
    <name evidence="4" type="ORF">M0R45_031056</name>
</gene>
<comment type="function">
    <text evidence="1">Putative transcription activator involved in regulating light control of development.</text>
</comment>
<dbReference type="GO" id="GO:0006355">
    <property type="term" value="P:regulation of DNA-templated transcription"/>
    <property type="evidence" value="ECO:0007669"/>
    <property type="project" value="UniProtKB-UniRule"/>
</dbReference>
<dbReference type="InterPro" id="IPR006564">
    <property type="entry name" value="Znf_PMZ"/>
</dbReference>
<keyword evidence="1" id="KW-0863">Zinc-finger</keyword>
<name>A0AAW1WFC2_RUBAR</name>
<organism evidence="4 5">
    <name type="scientific">Rubus argutus</name>
    <name type="common">Southern blackberry</name>
    <dbReference type="NCBI Taxonomy" id="59490"/>
    <lineage>
        <taxon>Eukaryota</taxon>
        <taxon>Viridiplantae</taxon>
        <taxon>Streptophyta</taxon>
        <taxon>Embryophyta</taxon>
        <taxon>Tracheophyta</taxon>
        <taxon>Spermatophyta</taxon>
        <taxon>Magnoliopsida</taxon>
        <taxon>eudicotyledons</taxon>
        <taxon>Gunneridae</taxon>
        <taxon>Pentapetalae</taxon>
        <taxon>rosids</taxon>
        <taxon>fabids</taxon>
        <taxon>Rosales</taxon>
        <taxon>Rosaceae</taxon>
        <taxon>Rosoideae</taxon>
        <taxon>Rosoideae incertae sedis</taxon>
        <taxon>Rubus</taxon>
    </lineage>
</organism>
<feature type="compositionally biased region" description="Basic and acidic residues" evidence="2">
    <location>
        <begin position="207"/>
        <end position="218"/>
    </location>
</feature>
<comment type="caution">
    <text evidence="4">The sequence shown here is derived from an EMBL/GenBank/DDBJ whole genome shotgun (WGS) entry which is preliminary data.</text>
</comment>
<dbReference type="GO" id="GO:0005634">
    <property type="term" value="C:nucleus"/>
    <property type="evidence" value="ECO:0007669"/>
    <property type="project" value="UniProtKB-SubCell"/>
</dbReference>
<feature type="region of interest" description="Disordered" evidence="2">
    <location>
        <begin position="162"/>
        <end position="182"/>
    </location>
</feature>
<dbReference type="EMBL" id="JBEDUW010000006">
    <property type="protein sequence ID" value="KAK9922596.1"/>
    <property type="molecule type" value="Genomic_DNA"/>
</dbReference>
<proteinExistence type="inferred from homology"/>
<evidence type="ECO:0000313" key="5">
    <source>
        <dbReference type="Proteomes" id="UP001457282"/>
    </source>
</evidence>
<feature type="region of interest" description="Disordered" evidence="2">
    <location>
        <begin position="207"/>
        <end position="241"/>
    </location>
</feature>
<dbReference type="GO" id="GO:0008270">
    <property type="term" value="F:zinc ion binding"/>
    <property type="evidence" value="ECO:0007669"/>
    <property type="project" value="UniProtKB-UniRule"/>
</dbReference>
<keyword evidence="1" id="KW-0539">Nucleus</keyword>
<keyword evidence="1" id="KW-0862">Zinc</keyword>
<evidence type="ECO:0000256" key="1">
    <source>
        <dbReference type="RuleBase" id="RU367018"/>
    </source>
</evidence>
<dbReference type="PANTHER" id="PTHR31669:SF299">
    <property type="entry name" value="PROTEIN FAR1-RELATED SEQUENCE"/>
    <property type="match status" value="1"/>
</dbReference>
<keyword evidence="1" id="KW-0479">Metal-binding</keyword>
<dbReference type="InterPro" id="IPR031052">
    <property type="entry name" value="FHY3/FAR1"/>
</dbReference>
<keyword evidence="5" id="KW-1185">Reference proteome</keyword>
<sequence length="241" mass="27848">MNSYVKRYVSYKYDLLRFFPHFQRLVDDHRYNELRADFKANQSSPALSFLVKILKNEAKVYTHAVFKWFQSELCKTHDCALKLLGEIGTMSIYEIIAHGKHFHHTVIFDSANNIISCSCKKFEFAGILYAHALKVLSTKDIKSIPEQYILKRWTNDIRDKSTKVSCPDANNNDDRKAKITTQSPEVISDDFDDHGVRGIKIKERVARKEDSIRPKNALEKLMGNKRHKKEVNSPCVPAPES</sequence>
<comment type="subcellular location">
    <subcellularLocation>
        <location evidence="1">Nucleus</location>
    </subcellularLocation>
</comment>
<dbReference type="AlphaFoldDB" id="A0AAW1WFC2"/>